<accession>A0A8E2EJF0</accession>
<feature type="transmembrane region" description="Helical" evidence="2">
    <location>
        <begin position="173"/>
        <end position="199"/>
    </location>
</feature>
<keyword evidence="2" id="KW-0812">Transmembrane</keyword>
<feature type="transmembrane region" description="Helical" evidence="2">
    <location>
        <begin position="61"/>
        <end position="80"/>
    </location>
</feature>
<feature type="transmembrane region" description="Helical" evidence="2">
    <location>
        <begin position="12"/>
        <end position="34"/>
    </location>
</feature>
<protein>
    <submittedName>
        <fullName evidence="3">Uncharacterized protein</fullName>
    </submittedName>
</protein>
<name>A0A8E2EJF0_9PEZI</name>
<dbReference type="OrthoDB" id="2126185at2759"/>
<feature type="compositionally biased region" description="Low complexity" evidence="1">
    <location>
        <begin position="439"/>
        <end position="448"/>
    </location>
</feature>
<feature type="transmembrane region" description="Helical" evidence="2">
    <location>
        <begin position="220"/>
        <end position="240"/>
    </location>
</feature>
<evidence type="ECO:0000256" key="2">
    <source>
        <dbReference type="SAM" id="Phobius"/>
    </source>
</evidence>
<evidence type="ECO:0000256" key="1">
    <source>
        <dbReference type="SAM" id="MobiDB-lite"/>
    </source>
</evidence>
<reference evidence="3 4" key="1">
    <citation type="journal article" date="2016" name="Nat. Commun.">
        <title>Ectomycorrhizal ecology is imprinted in the genome of the dominant symbiotic fungus Cenococcum geophilum.</title>
        <authorList>
            <consortium name="DOE Joint Genome Institute"/>
            <person name="Peter M."/>
            <person name="Kohler A."/>
            <person name="Ohm R.A."/>
            <person name="Kuo A."/>
            <person name="Krutzmann J."/>
            <person name="Morin E."/>
            <person name="Arend M."/>
            <person name="Barry K.W."/>
            <person name="Binder M."/>
            <person name="Choi C."/>
            <person name="Clum A."/>
            <person name="Copeland A."/>
            <person name="Grisel N."/>
            <person name="Haridas S."/>
            <person name="Kipfer T."/>
            <person name="LaButti K."/>
            <person name="Lindquist E."/>
            <person name="Lipzen A."/>
            <person name="Maire R."/>
            <person name="Meier B."/>
            <person name="Mihaltcheva S."/>
            <person name="Molinier V."/>
            <person name="Murat C."/>
            <person name="Poggeler S."/>
            <person name="Quandt C.A."/>
            <person name="Sperisen C."/>
            <person name="Tritt A."/>
            <person name="Tisserant E."/>
            <person name="Crous P.W."/>
            <person name="Henrissat B."/>
            <person name="Nehls U."/>
            <person name="Egli S."/>
            <person name="Spatafora J.W."/>
            <person name="Grigoriev I.V."/>
            <person name="Martin F.M."/>
        </authorList>
    </citation>
    <scope>NUCLEOTIDE SEQUENCE [LARGE SCALE GENOMIC DNA]</scope>
    <source>
        <strain evidence="3 4">CBS 459.81</strain>
    </source>
</reference>
<feature type="compositionally biased region" description="Low complexity" evidence="1">
    <location>
        <begin position="414"/>
        <end position="427"/>
    </location>
</feature>
<feature type="region of interest" description="Disordered" evidence="1">
    <location>
        <begin position="410"/>
        <end position="473"/>
    </location>
</feature>
<dbReference type="EMBL" id="KV744825">
    <property type="protein sequence ID" value="OCK85041.1"/>
    <property type="molecule type" value="Genomic_DNA"/>
</dbReference>
<keyword evidence="4" id="KW-1185">Reference proteome</keyword>
<evidence type="ECO:0000313" key="3">
    <source>
        <dbReference type="EMBL" id="OCK85041.1"/>
    </source>
</evidence>
<dbReference type="AlphaFoldDB" id="A0A8E2EJF0"/>
<organism evidence="3 4">
    <name type="scientific">Lepidopterella palustris CBS 459.81</name>
    <dbReference type="NCBI Taxonomy" id="1314670"/>
    <lineage>
        <taxon>Eukaryota</taxon>
        <taxon>Fungi</taxon>
        <taxon>Dikarya</taxon>
        <taxon>Ascomycota</taxon>
        <taxon>Pezizomycotina</taxon>
        <taxon>Dothideomycetes</taxon>
        <taxon>Pleosporomycetidae</taxon>
        <taxon>Mytilinidiales</taxon>
        <taxon>Argynnaceae</taxon>
        <taxon>Lepidopterella</taxon>
    </lineage>
</organism>
<feature type="transmembrane region" description="Helical" evidence="2">
    <location>
        <begin position="246"/>
        <end position="264"/>
    </location>
</feature>
<keyword evidence="2" id="KW-0472">Membrane</keyword>
<sequence>MAPVEPDLNNSNILPIAAFLTQILLVIGLTATVLHTIRRAARTLPPTSSTRLQQLHRSRDVVIFSILALTSLTVISYFSVEWRRLSYLGWAHSKKYNVPNNLWRGWYGSGDAGVRLRLGAWMKDVNLRREADMIAVKSPSGFLWTHQQFIALVTNSIFIGIEGQRRNLPTATIVSFVLLSQISALSFAQNLFFIVMLFTPVPLYSMLPPRRDPLWTPRPAVYWIPASMSFIFLHLMPMMVGYPWDMPFLTVGYFAVPIFLARAGQQILPTSWGHTHKDSRSAHRSMISVFYTIGVFSTFLHFKQLAFAFMDTTPPAKYTDYDYVWDMHRGGERSLFERGSIAIQRLLSTIGDHPAISVTSWDVLLSAISLCMWAFTRRLNVDEMLDCSILSYFSGSKNKDEKVEKHVSFEAESKPTVNSVSPSVSPAKKTRGRPKKGGRTSVDTSSLRSLRRSTRHQAAKHESDSEESFKPSVNMSEEIAKTEHDDDGHGEEDLIAEGEAAALALGLYSIGGLGPLIASVLGAEVGGRQDR</sequence>
<feature type="compositionally biased region" description="Basic and acidic residues" evidence="1">
    <location>
        <begin position="459"/>
        <end position="469"/>
    </location>
</feature>
<keyword evidence="2" id="KW-1133">Transmembrane helix</keyword>
<proteinExistence type="predicted"/>
<feature type="compositionally biased region" description="Basic residues" evidence="1">
    <location>
        <begin position="449"/>
        <end position="458"/>
    </location>
</feature>
<evidence type="ECO:0000313" key="4">
    <source>
        <dbReference type="Proteomes" id="UP000250266"/>
    </source>
</evidence>
<gene>
    <name evidence="3" type="ORF">K432DRAFT_343894</name>
</gene>
<feature type="transmembrane region" description="Helical" evidence="2">
    <location>
        <begin position="285"/>
        <end position="302"/>
    </location>
</feature>
<feature type="compositionally biased region" description="Basic residues" evidence="1">
    <location>
        <begin position="428"/>
        <end position="438"/>
    </location>
</feature>
<dbReference type="Proteomes" id="UP000250266">
    <property type="component" value="Unassembled WGS sequence"/>
</dbReference>